<dbReference type="SUPFAM" id="SSF46894">
    <property type="entry name" value="C-terminal effector domain of the bipartite response regulators"/>
    <property type="match status" value="1"/>
</dbReference>
<evidence type="ECO:0000256" key="3">
    <source>
        <dbReference type="PROSITE-ProRule" id="PRU00169"/>
    </source>
</evidence>
<keyword evidence="1 3" id="KW-0597">Phosphoprotein</keyword>
<feature type="domain" description="Response regulatory" evidence="5">
    <location>
        <begin position="4"/>
        <end position="119"/>
    </location>
</feature>
<dbReference type="Proteomes" id="UP000244152">
    <property type="component" value="Unassembled WGS sequence"/>
</dbReference>
<sequence length="235" mass="25996">MSIRVLLAVNHPIVLWGLEKFINESPQIQVAGKATNGAEALLLVREQQPHILLLDPSLGRESGVDLIPGLLAEGNFHVIIFTEIRDRTAVDTAVLNGARGVVYKEEPAETILKAIEKVHKGELWLDRSTTGRIFISLLRPGKNTACLITEKITTLTPKERAIVNAFAEESGASNKKIARTLCISEQTLRNHLTSIFSKLDITNRFDLFMFAKLHRQEIGPPMSRLSQSIPSTSSL</sequence>
<evidence type="ECO:0000259" key="4">
    <source>
        <dbReference type="PROSITE" id="PS50043"/>
    </source>
</evidence>
<dbReference type="PROSITE" id="PS50043">
    <property type="entry name" value="HTH_LUXR_2"/>
    <property type="match status" value="1"/>
</dbReference>
<accession>A0A2T5IGB0</accession>
<dbReference type="PANTHER" id="PTHR43214">
    <property type="entry name" value="TWO-COMPONENT RESPONSE REGULATOR"/>
    <property type="match status" value="1"/>
</dbReference>
<feature type="modified residue" description="4-aspartylphosphate" evidence="3">
    <location>
        <position position="55"/>
    </location>
</feature>
<keyword evidence="2" id="KW-0238">DNA-binding</keyword>
<reference evidence="6 7" key="1">
    <citation type="submission" date="2018-04" db="EMBL/GenBank/DDBJ databases">
        <title>Active sludge and wastewater microbial communities from Klosterneuburg, Austria.</title>
        <authorList>
            <person name="Wagner M."/>
        </authorList>
    </citation>
    <scope>NUCLEOTIDE SEQUENCE [LARGE SCALE GENOMIC DNA]</scope>
    <source>
        <strain evidence="6 7">Nl12</strain>
    </source>
</reference>
<protein>
    <submittedName>
        <fullName evidence="6">LuxR family two component transcriptional regulator</fullName>
    </submittedName>
</protein>
<evidence type="ECO:0000256" key="2">
    <source>
        <dbReference type="ARBA" id="ARBA00023125"/>
    </source>
</evidence>
<proteinExistence type="predicted"/>
<dbReference type="PANTHER" id="PTHR43214:SF38">
    <property type="entry name" value="NITRATE_NITRITE RESPONSE REGULATOR PROTEIN NARL"/>
    <property type="match status" value="1"/>
</dbReference>
<dbReference type="GO" id="GO:0000160">
    <property type="term" value="P:phosphorelay signal transduction system"/>
    <property type="evidence" value="ECO:0007669"/>
    <property type="project" value="InterPro"/>
</dbReference>
<name>A0A2T5IGB0_9PROT</name>
<dbReference type="AlphaFoldDB" id="A0A2T5IGB0"/>
<dbReference type="SMART" id="SM00421">
    <property type="entry name" value="HTH_LUXR"/>
    <property type="match status" value="1"/>
</dbReference>
<feature type="domain" description="HTH luxR-type" evidence="4">
    <location>
        <begin position="148"/>
        <end position="215"/>
    </location>
</feature>
<dbReference type="Pfam" id="PF00072">
    <property type="entry name" value="Response_reg"/>
    <property type="match status" value="1"/>
</dbReference>
<dbReference type="InterPro" id="IPR016032">
    <property type="entry name" value="Sig_transdc_resp-reg_C-effctor"/>
</dbReference>
<dbReference type="InterPro" id="IPR058245">
    <property type="entry name" value="NreC/VraR/RcsB-like_REC"/>
</dbReference>
<dbReference type="GO" id="GO:0003677">
    <property type="term" value="F:DNA binding"/>
    <property type="evidence" value="ECO:0007669"/>
    <property type="project" value="UniProtKB-KW"/>
</dbReference>
<comment type="caution">
    <text evidence="6">The sequence shown here is derived from an EMBL/GenBank/DDBJ whole genome shotgun (WGS) entry which is preliminary data.</text>
</comment>
<dbReference type="InterPro" id="IPR001789">
    <property type="entry name" value="Sig_transdc_resp-reg_receiver"/>
</dbReference>
<dbReference type="InterPro" id="IPR039420">
    <property type="entry name" value="WalR-like"/>
</dbReference>
<organism evidence="6 7">
    <name type="scientific">Nitrosospira multiformis</name>
    <dbReference type="NCBI Taxonomy" id="1231"/>
    <lineage>
        <taxon>Bacteria</taxon>
        <taxon>Pseudomonadati</taxon>
        <taxon>Pseudomonadota</taxon>
        <taxon>Betaproteobacteria</taxon>
        <taxon>Nitrosomonadales</taxon>
        <taxon>Nitrosomonadaceae</taxon>
        <taxon>Nitrosospira</taxon>
    </lineage>
</organism>
<dbReference type="Gene3D" id="3.40.50.2300">
    <property type="match status" value="1"/>
</dbReference>
<evidence type="ECO:0000259" key="5">
    <source>
        <dbReference type="PROSITE" id="PS50110"/>
    </source>
</evidence>
<dbReference type="PROSITE" id="PS00622">
    <property type="entry name" value="HTH_LUXR_1"/>
    <property type="match status" value="1"/>
</dbReference>
<dbReference type="CDD" id="cd17535">
    <property type="entry name" value="REC_NarL-like"/>
    <property type="match status" value="1"/>
</dbReference>
<dbReference type="GO" id="GO:0006355">
    <property type="term" value="P:regulation of DNA-templated transcription"/>
    <property type="evidence" value="ECO:0007669"/>
    <property type="project" value="InterPro"/>
</dbReference>
<dbReference type="EMBL" id="QAOK01000003">
    <property type="protein sequence ID" value="PTQ82876.1"/>
    <property type="molecule type" value="Genomic_DNA"/>
</dbReference>
<evidence type="ECO:0000313" key="6">
    <source>
        <dbReference type="EMBL" id="PTQ82876.1"/>
    </source>
</evidence>
<gene>
    <name evidence="6" type="ORF">C8R21_103157</name>
</gene>
<dbReference type="InterPro" id="IPR011006">
    <property type="entry name" value="CheY-like_superfamily"/>
</dbReference>
<evidence type="ECO:0000256" key="1">
    <source>
        <dbReference type="ARBA" id="ARBA00022553"/>
    </source>
</evidence>
<evidence type="ECO:0000313" key="7">
    <source>
        <dbReference type="Proteomes" id="UP000244152"/>
    </source>
</evidence>
<dbReference type="SUPFAM" id="SSF52172">
    <property type="entry name" value="CheY-like"/>
    <property type="match status" value="1"/>
</dbReference>
<dbReference type="CDD" id="cd06170">
    <property type="entry name" value="LuxR_C_like"/>
    <property type="match status" value="1"/>
</dbReference>
<dbReference type="InterPro" id="IPR000792">
    <property type="entry name" value="Tscrpt_reg_LuxR_C"/>
</dbReference>
<dbReference type="PROSITE" id="PS50110">
    <property type="entry name" value="RESPONSE_REGULATORY"/>
    <property type="match status" value="1"/>
</dbReference>
<dbReference type="RefSeq" id="WP_107761379.1">
    <property type="nucleotide sequence ID" value="NZ_QAOK01000003.1"/>
</dbReference>
<dbReference type="SMART" id="SM00448">
    <property type="entry name" value="REC"/>
    <property type="match status" value="1"/>
</dbReference>
<dbReference type="Pfam" id="PF00196">
    <property type="entry name" value="GerE"/>
    <property type="match status" value="1"/>
</dbReference>